<keyword evidence="3" id="KW-1185">Reference proteome</keyword>
<gene>
    <name evidence="2" type="ORF">O6P43_002386</name>
</gene>
<dbReference type="KEGG" id="qsa:O6P43_002386"/>
<name>A0AAD7QCD7_QUISA</name>
<evidence type="ECO:0000256" key="1">
    <source>
        <dbReference type="SAM" id="MobiDB-lite"/>
    </source>
</evidence>
<evidence type="ECO:0000313" key="2">
    <source>
        <dbReference type="EMBL" id="KAJ7978930.1"/>
    </source>
</evidence>
<feature type="region of interest" description="Disordered" evidence="1">
    <location>
        <begin position="1"/>
        <end position="54"/>
    </location>
</feature>
<accession>A0AAD7QCD7</accession>
<dbReference type="EMBL" id="JARAOO010000002">
    <property type="protein sequence ID" value="KAJ7978930.1"/>
    <property type="molecule type" value="Genomic_DNA"/>
</dbReference>
<organism evidence="2 3">
    <name type="scientific">Quillaja saponaria</name>
    <name type="common">Soap bark tree</name>
    <dbReference type="NCBI Taxonomy" id="32244"/>
    <lineage>
        <taxon>Eukaryota</taxon>
        <taxon>Viridiplantae</taxon>
        <taxon>Streptophyta</taxon>
        <taxon>Embryophyta</taxon>
        <taxon>Tracheophyta</taxon>
        <taxon>Spermatophyta</taxon>
        <taxon>Magnoliopsida</taxon>
        <taxon>eudicotyledons</taxon>
        <taxon>Gunneridae</taxon>
        <taxon>Pentapetalae</taxon>
        <taxon>rosids</taxon>
        <taxon>fabids</taxon>
        <taxon>Fabales</taxon>
        <taxon>Quillajaceae</taxon>
        <taxon>Quillaja</taxon>
    </lineage>
</organism>
<dbReference type="PANTHER" id="PTHR33416:SF18">
    <property type="entry name" value="NUCLEOPORIN-LIKE PROTEIN"/>
    <property type="match status" value="1"/>
</dbReference>
<dbReference type="Proteomes" id="UP001163823">
    <property type="component" value="Chromosome 2"/>
</dbReference>
<dbReference type="AlphaFoldDB" id="A0AAD7QCD7"/>
<feature type="compositionally biased region" description="Basic and acidic residues" evidence="1">
    <location>
        <begin position="111"/>
        <end position="127"/>
    </location>
</feature>
<feature type="region of interest" description="Disordered" evidence="1">
    <location>
        <begin position="85"/>
        <end position="143"/>
    </location>
</feature>
<sequence>MEKDGETTSLGVNGRVGGSQERGVGGKMRRPPTRKPAASPYARPAQRGSETGSRRWLSKLVDPAYRLIAGGANLILPSFFSRSASTSALNGPSCDTEHQGKTQMVEQCGSGDDRGCNSDLQKSKTIEMEGPSGKTDKLKSASNIDKHNQNEKEEHSENNGLSEIEQILKGKIFSRNDTNRLMDILKSRAVDLPHIVHESENPTLFDVKDSKGHEGVHELPRISTQQKQENLNGSIWGTTTPLFWSKDEISASPAEIARAYMGSRTSEAGPIFKSMVEKGESSGLRGDDAAIKPYVPSPSAKSSTCWPGAMVQDAYLTPRSQRGRYGLHNFSRTPYSRTIFSKSKPRFTQMQGEYNHIPSTPSHQSETPIYGQVKLRTDTLEGGYGSVGPIRRTRNKIGAESSLRRSAYFHSSINGPSQVEKFNALPGIVRNLEPGETSGTPKFPLQDGKPHFSEVGVPTVHSHTSLIARQILEHIDRNPPTPKEKSDELKLTIKWKKPDFSDVSTVLSNEKNGLVQLRDFGSHKYIDGVDGENPILNNKSQGNSDVIVPPPESDHRVNDVLNKGYTSSEMNFGSMLTNNGRTTADFISTPDLLIKPTYEDVTKIIPDAGNFDVNLQQKPLLHTSVMKPLLPSISVNNSRWMFASDNSSGFTFPVSASSSVLSEPPTPSIVPSFSAGGLHPSKEESTIPTYSFGSKRTSAPLAFTFPSTSTATVQDDACDIKFSFGSDEKTRIWACSF</sequence>
<dbReference type="GO" id="GO:0071763">
    <property type="term" value="P:nuclear membrane organization"/>
    <property type="evidence" value="ECO:0007669"/>
    <property type="project" value="TreeGrafter"/>
</dbReference>
<feature type="compositionally biased region" description="Basic and acidic residues" evidence="1">
    <location>
        <begin position="134"/>
        <end position="143"/>
    </location>
</feature>
<comment type="caution">
    <text evidence="2">The sequence shown here is derived from an EMBL/GenBank/DDBJ whole genome shotgun (WGS) entry which is preliminary data.</text>
</comment>
<proteinExistence type="predicted"/>
<evidence type="ECO:0000313" key="3">
    <source>
        <dbReference type="Proteomes" id="UP001163823"/>
    </source>
</evidence>
<dbReference type="PANTHER" id="PTHR33416">
    <property type="entry name" value="NUCLEAR PORE COMPLEX PROTEIN NUP1"/>
    <property type="match status" value="1"/>
</dbReference>
<protein>
    <submittedName>
        <fullName evidence="2">Nuclear pore complex protein NUP1</fullName>
    </submittedName>
</protein>
<dbReference type="GO" id="GO:0005635">
    <property type="term" value="C:nuclear envelope"/>
    <property type="evidence" value="ECO:0007669"/>
    <property type="project" value="TreeGrafter"/>
</dbReference>
<reference evidence="2" key="1">
    <citation type="journal article" date="2023" name="Science">
        <title>Elucidation of the pathway for biosynthesis of saponin adjuvants from the soapbark tree.</title>
        <authorList>
            <person name="Reed J."/>
            <person name="Orme A."/>
            <person name="El-Demerdash A."/>
            <person name="Owen C."/>
            <person name="Martin L.B.B."/>
            <person name="Misra R.C."/>
            <person name="Kikuchi S."/>
            <person name="Rejzek M."/>
            <person name="Martin A.C."/>
            <person name="Harkess A."/>
            <person name="Leebens-Mack J."/>
            <person name="Louveau T."/>
            <person name="Stephenson M.J."/>
            <person name="Osbourn A."/>
        </authorList>
    </citation>
    <scope>NUCLEOTIDE SEQUENCE</scope>
    <source>
        <strain evidence="2">S10</strain>
    </source>
</reference>